<sequence length="278" mass="29210">MKTILASAIGLLCALSYPVQAEDVLPLRDFTFKRVGLPTQGKPRINVQIDPVEQARLLEVAPAKLPATDSDPHSGSVEKAIGNFGWFWETIPINGIGPGGLDKVIATLNNSRSGPGGPRLATLKLIADRYGPTFLAESVGTKVSPALALAVVAVESAGQVEAVSGAGAEGLMQLMPATAARFGVTDSFDPRQNIRGGITYLDWLMRRFEGDPILALAGYNAGEGAVERHGGVPPYAETRDYVPKVLAAFAVARGLCATPPVLISDGCVFVDERMAASD</sequence>
<keyword evidence="5" id="KW-0456">Lyase</keyword>
<gene>
    <name evidence="5" type="primary">slt_3</name>
    <name evidence="5" type="ORF">PAM7066_02595</name>
</gene>
<dbReference type="InterPro" id="IPR023346">
    <property type="entry name" value="Lysozyme-like_dom_sf"/>
</dbReference>
<evidence type="ECO:0000256" key="2">
    <source>
        <dbReference type="ARBA" id="ARBA00009387"/>
    </source>
</evidence>
<evidence type="ECO:0000313" key="6">
    <source>
        <dbReference type="Proteomes" id="UP000193870"/>
    </source>
</evidence>
<dbReference type="RefSeq" id="WP_085854593.1">
    <property type="nucleotide sequence ID" value="NZ_FOPF01000007.1"/>
</dbReference>
<dbReference type="Gene3D" id="1.10.530.10">
    <property type="match status" value="1"/>
</dbReference>
<evidence type="ECO:0000256" key="3">
    <source>
        <dbReference type="SAM" id="SignalP"/>
    </source>
</evidence>
<evidence type="ECO:0000259" key="4">
    <source>
        <dbReference type="Pfam" id="PF01464"/>
    </source>
</evidence>
<accession>A0A1Y5T399</accession>
<feature type="chain" id="PRO_5010993035" evidence="3">
    <location>
        <begin position="22"/>
        <end position="278"/>
    </location>
</feature>
<dbReference type="PANTHER" id="PTHR37423:SF2">
    <property type="entry name" value="MEMBRANE-BOUND LYTIC MUREIN TRANSGLYCOSYLASE C"/>
    <property type="match status" value="1"/>
</dbReference>
<keyword evidence="6" id="KW-1185">Reference proteome</keyword>
<dbReference type="SUPFAM" id="SSF53955">
    <property type="entry name" value="Lysozyme-like"/>
    <property type="match status" value="1"/>
</dbReference>
<dbReference type="AlphaFoldDB" id="A0A1Y5T399"/>
<dbReference type="EC" id="4.2.2.-" evidence="5"/>
<protein>
    <submittedName>
        <fullName evidence="5">Soluble lytic murein transglycosylase</fullName>
        <ecNumber evidence="5">4.2.2.-</ecNumber>
    </submittedName>
</protein>
<feature type="domain" description="Transglycosylase SLT" evidence="4">
    <location>
        <begin position="138"/>
        <end position="230"/>
    </location>
</feature>
<dbReference type="GO" id="GO:0016829">
    <property type="term" value="F:lyase activity"/>
    <property type="evidence" value="ECO:0007669"/>
    <property type="project" value="UniProtKB-KW"/>
</dbReference>
<name>A0A1Y5T399_9RHOB</name>
<comment type="similarity">
    <text evidence="2">Belongs to the virb1 family.</text>
</comment>
<evidence type="ECO:0000256" key="1">
    <source>
        <dbReference type="ARBA" id="ARBA00007734"/>
    </source>
</evidence>
<dbReference type="InterPro" id="IPR008258">
    <property type="entry name" value="Transglycosylase_SLT_dom_1"/>
</dbReference>
<proteinExistence type="inferred from homology"/>
<dbReference type="Pfam" id="PF01464">
    <property type="entry name" value="SLT"/>
    <property type="match status" value="1"/>
</dbReference>
<keyword evidence="3" id="KW-0732">Signal</keyword>
<feature type="signal peptide" evidence="3">
    <location>
        <begin position="1"/>
        <end position="21"/>
    </location>
</feature>
<organism evidence="5 6">
    <name type="scientific">Palleronia marisminoris</name>
    <dbReference type="NCBI Taxonomy" id="315423"/>
    <lineage>
        <taxon>Bacteria</taxon>
        <taxon>Pseudomonadati</taxon>
        <taxon>Pseudomonadota</taxon>
        <taxon>Alphaproteobacteria</taxon>
        <taxon>Rhodobacterales</taxon>
        <taxon>Roseobacteraceae</taxon>
        <taxon>Palleronia</taxon>
    </lineage>
</organism>
<comment type="similarity">
    <text evidence="1">Belongs to the transglycosylase Slt family.</text>
</comment>
<dbReference type="Proteomes" id="UP000193870">
    <property type="component" value="Unassembled WGS sequence"/>
</dbReference>
<dbReference type="OrthoDB" id="9815002at2"/>
<dbReference type="CDD" id="cd00254">
    <property type="entry name" value="LT-like"/>
    <property type="match status" value="1"/>
</dbReference>
<dbReference type="STRING" id="315423.SAMN04488020_107122"/>
<dbReference type="EMBL" id="FWFV01000007">
    <property type="protein sequence ID" value="SLN54748.1"/>
    <property type="molecule type" value="Genomic_DNA"/>
</dbReference>
<reference evidence="5 6" key="1">
    <citation type="submission" date="2017-03" db="EMBL/GenBank/DDBJ databases">
        <authorList>
            <person name="Afonso C.L."/>
            <person name="Miller P.J."/>
            <person name="Scott M.A."/>
            <person name="Spackman E."/>
            <person name="Goraichik I."/>
            <person name="Dimitrov K.M."/>
            <person name="Suarez D.L."/>
            <person name="Swayne D.E."/>
        </authorList>
    </citation>
    <scope>NUCLEOTIDE SEQUENCE [LARGE SCALE GENOMIC DNA]</scope>
    <source>
        <strain evidence="5 6">CECT 7066</strain>
    </source>
</reference>
<evidence type="ECO:0000313" key="5">
    <source>
        <dbReference type="EMBL" id="SLN54748.1"/>
    </source>
</evidence>
<dbReference type="PANTHER" id="PTHR37423">
    <property type="entry name" value="SOLUBLE LYTIC MUREIN TRANSGLYCOSYLASE-RELATED"/>
    <property type="match status" value="1"/>
</dbReference>